<evidence type="ECO:0000313" key="3">
    <source>
        <dbReference type="Proteomes" id="UP000308199"/>
    </source>
</evidence>
<evidence type="ECO:0000313" key="2">
    <source>
        <dbReference type="EMBL" id="THH04674.1"/>
    </source>
</evidence>
<feature type="compositionally biased region" description="Polar residues" evidence="1">
    <location>
        <begin position="228"/>
        <end position="240"/>
    </location>
</feature>
<dbReference type="Proteomes" id="UP000308199">
    <property type="component" value="Unassembled WGS sequence"/>
</dbReference>
<comment type="caution">
    <text evidence="2">The sequence shown here is derived from an EMBL/GenBank/DDBJ whole genome shotgun (WGS) entry which is preliminary data.</text>
</comment>
<organism evidence="2 3">
    <name type="scientific">Phellinidium pouzarii</name>
    <dbReference type="NCBI Taxonomy" id="167371"/>
    <lineage>
        <taxon>Eukaryota</taxon>
        <taxon>Fungi</taxon>
        <taxon>Dikarya</taxon>
        <taxon>Basidiomycota</taxon>
        <taxon>Agaricomycotina</taxon>
        <taxon>Agaricomycetes</taxon>
        <taxon>Hymenochaetales</taxon>
        <taxon>Hymenochaetaceae</taxon>
        <taxon>Phellinidium</taxon>
    </lineage>
</organism>
<feature type="compositionally biased region" description="Acidic residues" evidence="1">
    <location>
        <begin position="1"/>
        <end position="10"/>
    </location>
</feature>
<dbReference type="AlphaFoldDB" id="A0A4S4L0F6"/>
<feature type="region of interest" description="Disordered" evidence="1">
    <location>
        <begin position="226"/>
        <end position="274"/>
    </location>
</feature>
<protein>
    <submittedName>
        <fullName evidence="2">Uncharacterized protein</fullName>
    </submittedName>
</protein>
<evidence type="ECO:0000256" key="1">
    <source>
        <dbReference type="SAM" id="MobiDB-lite"/>
    </source>
</evidence>
<gene>
    <name evidence="2" type="ORF">EW145_g5350</name>
</gene>
<dbReference type="EMBL" id="SGPK01000321">
    <property type="protein sequence ID" value="THH04674.1"/>
    <property type="molecule type" value="Genomic_DNA"/>
</dbReference>
<feature type="region of interest" description="Disordered" evidence="1">
    <location>
        <begin position="1"/>
        <end position="66"/>
    </location>
</feature>
<proteinExistence type="predicted"/>
<sequence>MSSNDIDECMTDQFNNEHSSDGASHILPQYQDSIPNFSGDIDTTRSSAFSDNYSSPSADSNQPNYVNTPAEVASGFSGRPPFSSIIDPVILNQLPTQATSRVPSSNALTLHIQIPNVLDNSIDMDTDDCVSQSRSSNSSTSEMSDPDPLLSPDSPLFSDSESSMSERPENYQRQTPLSDIAYPAGGRIDSWLSSIALSPLTPVQMERTQSVSSCQEDSIMSSAVYLPTTPSGVTTKTDTPMTLPKTPARDSNGHKKRSSSSAARGPDAGPKRPRKTFSRVYLCTFEACFKISKDKRDQRRHEKTHRPNEYFCPSPWCNTNLWKEEHGFNRDSSLRRHLRNDLAKAQAERESGRNPEEFGFGNCAQAAIEKGWTGTNSTEELLKCKPSF</sequence>
<reference evidence="2 3" key="1">
    <citation type="submission" date="2019-02" db="EMBL/GenBank/DDBJ databases">
        <title>Genome sequencing of the rare red list fungi Phellinidium pouzarii.</title>
        <authorList>
            <person name="Buettner E."/>
            <person name="Kellner H."/>
        </authorList>
    </citation>
    <scope>NUCLEOTIDE SEQUENCE [LARGE SCALE GENOMIC DNA]</scope>
    <source>
        <strain evidence="2 3">DSM 108285</strain>
    </source>
</reference>
<feature type="region of interest" description="Disordered" evidence="1">
    <location>
        <begin position="121"/>
        <end position="176"/>
    </location>
</feature>
<feature type="compositionally biased region" description="Low complexity" evidence="1">
    <location>
        <begin position="129"/>
        <end position="163"/>
    </location>
</feature>
<name>A0A4S4L0F6_9AGAM</name>
<accession>A0A4S4L0F6</accession>
<feature type="compositionally biased region" description="Polar residues" evidence="1">
    <location>
        <begin position="44"/>
        <end position="66"/>
    </location>
</feature>
<keyword evidence="3" id="KW-1185">Reference proteome</keyword>